<dbReference type="AlphaFoldDB" id="A0AAU9C7X2"/>
<reference evidence="12" key="1">
    <citation type="journal article" date="2024" name="Int. J. Syst. Evol. Microbiol.">
        <title>Methylomarinovum tepidoasis sp. nov., a moderately thermophilic methanotroph of the family Methylothermaceae isolated from a deep-sea hydrothermal field.</title>
        <authorList>
            <person name="Hirayama H."/>
            <person name="Takaki Y."/>
            <person name="Abe M."/>
            <person name="Miyazaki M."/>
            <person name="Uematsu K."/>
            <person name="Matsui Y."/>
            <person name="Takai K."/>
        </authorList>
    </citation>
    <scope>NUCLEOTIDE SEQUENCE [LARGE SCALE GENOMIC DNA]</scope>
    <source>
        <strain evidence="12">IT-9</strain>
    </source>
</reference>
<evidence type="ECO:0000313" key="11">
    <source>
        <dbReference type="EMBL" id="BCX80524.1"/>
    </source>
</evidence>
<evidence type="ECO:0000256" key="6">
    <source>
        <dbReference type="ARBA" id="ARBA00035206"/>
    </source>
</evidence>
<dbReference type="InterPro" id="IPR003256">
    <property type="entry name" value="Ribosomal_uL24"/>
</dbReference>
<evidence type="ECO:0000256" key="2">
    <source>
        <dbReference type="ARBA" id="ARBA00022730"/>
    </source>
</evidence>
<keyword evidence="5 8" id="KW-0687">Ribonucleoprotein</keyword>
<evidence type="ECO:0000259" key="10">
    <source>
        <dbReference type="SMART" id="SM00739"/>
    </source>
</evidence>
<name>A0AAU9C7X2_9GAMM</name>
<dbReference type="InterPro" id="IPR041988">
    <property type="entry name" value="Ribosomal_uL24_KOW"/>
</dbReference>
<dbReference type="GO" id="GO:0003735">
    <property type="term" value="F:structural constituent of ribosome"/>
    <property type="evidence" value="ECO:0007669"/>
    <property type="project" value="InterPro"/>
</dbReference>
<evidence type="ECO:0000256" key="3">
    <source>
        <dbReference type="ARBA" id="ARBA00022884"/>
    </source>
</evidence>
<evidence type="ECO:0000256" key="7">
    <source>
        <dbReference type="ARBA" id="ARBA00058688"/>
    </source>
</evidence>
<dbReference type="InterPro" id="IPR008991">
    <property type="entry name" value="Translation_prot_SH3-like_sf"/>
</dbReference>
<keyword evidence="3 8" id="KW-0694">RNA-binding</keyword>
<dbReference type="KEGG" id="mcau:MIT9_P0097"/>
<dbReference type="PROSITE" id="PS01108">
    <property type="entry name" value="RIBOSOMAL_L24"/>
    <property type="match status" value="1"/>
</dbReference>
<dbReference type="GO" id="GO:0019843">
    <property type="term" value="F:rRNA binding"/>
    <property type="evidence" value="ECO:0007669"/>
    <property type="project" value="UniProtKB-UniRule"/>
</dbReference>
<feature type="domain" description="KOW" evidence="10">
    <location>
        <begin position="3"/>
        <end position="30"/>
    </location>
</feature>
<evidence type="ECO:0000256" key="9">
    <source>
        <dbReference type="RuleBase" id="RU003477"/>
    </source>
</evidence>
<comment type="function">
    <text evidence="8">One of two assembly initiator proteins, it binds directly to the 5'-end of the 23S rRNA, where it nucleates assembly of the 50S subunit.</text>
</comment>
<dbReference type="Pfam" id="PF00467">
    <property type="entry name" value="KOW"/>
    <property type="match status" value="1"/>
</dbReference>
<dbReference type="GO" id="GO:1990904">
    <property type="term" value="C:ribonucleoprotein complex"/>
    <property type="evidence" value="ECO:0007669"/>
    <property type="project" value="UniProtKB-KW"/>
</dbReference>
<dbReference type="Proteomes" id="UP001321825">
    <property type="component" value="Chromosome"/>
</dbReference>
<evidence type="ECO:0000256" key="5">
    <source>
        <dbReference type="ARBA" id="ARBA00023274"/>
    </source>
</evidence>
<protein>
    <recommendedName>
        <fullName evidence="6 8">Large ribosomal subunit protein uL24</fullName>
    </recommendedName>
</protein>
<keyword evidence="2 8" id="KW-0699">rRNA-binding</keyword>
<dbReference type="InterPro" id="IPR005825">
    <property type="entry name" value="Ribosomal_uL24_CS"/>
</dbReference>
<dbReference type="SMART" id="SM00739">
    <property type="entry name" value="KOW"/>
    <property type="match status" value="1"/>
</dbReference>
<dbReference type="HAMAP" id="MF_01326_B">
    <property type="entry name" value="Ribosomal_uL24_B"/>
    <property type="match status" value="1"/>
</dbReference>
<comment type="function">
    <text evidence="7 8">One of the proteins that surrounds the polypeptide exit tunnel on the outside of the subunit.</text>
</comment>
<comment type="subunit">
    <text evidence="8">Part of the 50S ribosomal subunit.</text>
</comment>
<comment type="similarity">
    <text evidence="1 8 9">Belongs to the universal ribosomal protein uL24 family.</text>
</comment>
<evidence type="ECO:0000256" key="4">
    <source>
        <dbReference type="ARBA" id="ARBA00022980"/>
    </source>
</evidence>
<dbReference type="InterPro" id="IPR005824">
    <property type="entry name" value="KOW"/>
</dbReference>
<dbReference type="NCBIfam" id="TIGR01079">
    <property type="entry name" value="rplX_bact"/>
    <property type="match status" value="1"/>
</dbReference>
<dbReference type="GO" id="GO:0006412">
    <property type="term" value="P:translation"/>
    <property type="evidence" value="ECO:0007669"/>
    <property type="project" value="UniProtKB-UniRule"/>
</dbReference>
<keyword evidence="4 8" id="KW-0689">Ribosomal protein</keyword>
<dbReference type="InterPro" id="IPR014722">
    <property type="entry name" value="Rib_uL2_dom2"/>
</dbReference>
<proteinExistence type="inferred from homology"/>
<accession>A0AAU9C7X2</accession>
<dbReference type="SUPFAM" id="SSF50104">
    <property type="entry name" value="Translation proteins SH3-like domain"/>
    <property type="match status" value="1"/>
</dbReference>
<evidence type="ECO:0000313" key="12">
    <source>
        <dbReference type="Proteomes" id="UP001321825"/>
    </source>
</evidence>
<dbReference type="PANTHER" id="PTHR12903">
    <property type="entry name" value="MITOCHONDRIAL RIBOSOMAL PROTEIN L24"/>
    <property type="match status" value="1"/>
</dbReference>
<dbReference type="CDD" id="cd06089">
    <property type="entry name" value="KOW_RPL26"/>
    <property type="match status" value="1"/>
</dbReference>
<keyword evidence="12" id="KW-1185">Reference proteome</keyword>
<dbReference type="Gene3D" id="2.30.30.30">
    <property type="match status" value="1"/>
</dbReference>
<gene>
    <name evidence="8" type="primary">rplX</name>
    <name evidence="11" type="ORF">MIT9_P0097</name>
</gene>
<dbReference type="Pfam" id="PF17136">
    <property type="entry name" value="ribosomal_L24"/>
    <property type="match status" value="1"/>
</dbReference>
<sequence>MRKIKKGDEVIVLAGKDRGKRGTVKQVLADDRVIVEGINIAKKHQKPNPARGIPGGIIEKEMPLHVSNVAIYNPQTEKADRVGFRVLEDGRKVRYFKSTNEVIDV</sequence>
<dbReference type="EMBL" id="AP024714">
    <property type="protein sequence ID" value="BCX80524.1"/>
    <property type="molecule type" value="Genomic_DNA"/>
</dbReference>
<dbReference type="InterPro" id="IPR057264">
    <property type="entry name" value="Ribosomal_uL24_C"/>
</dbReference>
<evidence type="ECO:0000256" key="8">
    <source>
        <dbReference type="HAMAP-Rule" id="MF_01326"/>
    </source>
</evidence>
<dbReference type="RefSeq" id="WP_317705505.1">
    <property type="nucleotide sequence ID" value="NZ_AP024714.1"/>
</dbReference>
<organism evidence="11 12">
    <name type="scientific">Methylomarinovum caldicuralii</name>
    <dbReference type="NCBI Taxonomy" id="438856"/>
    <lineage>
        <taxon>Bacteria</taxon>
        <taxon>Pseudomonadati</taxon>
        <taxon>Pseudomonadota</taxon>
        <taxon>Gammaproteobacteria</taxon>
        <taxon>Methylococcales</taxon>
        <taxon>Methylothermaceae</taxon>
        <taxon>Methylomarinovum</taxon>
    </lineage>
</organism>
<dbReference type="FunFam" id="2.30.30.30:FF:000004">
    <property type="entry name" value="50S ribosomal protein L24"/>
    <property type="match status" value="1"/>
</dbReference>
<dbReference type="GO" id="GO:0005840">
    <property type="term" value="C:ribosome"/>
    <property type="evidence" value="ECO:0007669"/>
    <property type="project" value="UniProtKB-KW"/>
</dbReference>
<evidence type="ECO:0000256" key="1">
    <source>
        <dbReference type="ARBA" id="ARBA00010618"/>
    </source>
</evidence>